<comment type="caution">
    <text evidence="4">The sequence shown here is derived from an EMBL/GenBank/DDBJ whole genome shotgun (WGS) entry which is preliminary data.</text>
</comment>
<dbReference type="InterPro" id="IPR020904">
    <property type="entry name" value="Sc_DH/Rdtase_CS"/>
</dbReference>
<dbReference type="SUPFAM" id="SSF51735">
    <property type="entry name" value="NAD(P)-binding Rossmann-fold domains"/>
    <property type="match status" value="1"/>
</dbReference>
<dbReference type="CDD" id="cd05374">
    <property type="entry name" value="17beta-HSD-like_SDR_c"/>
    <property type="match status" value="1"/>
</dbReference>
<dbReference type="PANTHER" id="PTHR43391:SF86">
    <property type="entry name" value="SHORT-CHAIN DEHYDROGENASE_REDUCTASE FAMILY PROTEIN"/>
    <property type="match status" value="1"/>
</dbReference>
<dbReference type="InterPro" id="IPR002347">
    <property type="entry name" value="SDR_fam"/>
</dbReference>
<reference evidence="4 5" key="1">
    <citation type="submission" date="2018-10" db="EMBL/GenBank/DDBJ databases">
        <title>Phylogenomics of Brevibacillus.</title>
        <authorList>
            <person name="Dunlap C."/>
        </authorList>
    </citation>
    <scope>NUCLEOTIDE SEQUENCE [LARGE SCALE GENOMIC DNA]</scope>
    <source>
        <strain evidence="4 5">JCM 15716</strain>
    </source>
</reference>
<keyword evidence="5" id="KW-1185">Reference proteome</keyword>
<name>A0A3M8DW96_9BACL</name>
<dbReference type="EMBL" id="RHHQ01000006">
    <property type="protein sequence ID" value="RNB91257.1"/>
    <property type="molecule type" value="Genomic_DNA"/>
</dbReference>
<dbReference type="GO" id="GO:0016491">
    <property type="term" value="F:oxidoreductase activity"/>
    <property type="evidence" value="ECO:0007669"/>
    <property type="project" value="UniProtKB-KW"/>
</dbReference>
<dbReference type="InterPro" id="IPR036291">
    <property type="entry name" value="NAD(P)-bd_dom_sf"/>
</dbReference>
<evidence type="ECO:0000256" key="2">
    <source>
        <dbReference type="ARBA" id="ARBA00023002"/>
    </source>
</evidence>
<evidence type="ECO:0000256" key="1">
    <source>
        <dbReference type="ARBA" id="ARBA00006484"/>
    </source>
</evidence>
<dbReference type="PRINTS" id="PR00081">
    <property type="entry name" value="GDHRDH"/>
</dbReference>
<dbReference type="Proteomes" id="UP000271031">
    <property type="component" value="Unassembled WGS sequence"/>
</dbReference>
<dbReference type="AlphaFoldDB" id="A0A3M8DW96"/>
<dbReference type="OrthoDB" id="9775296at2"/>
<dbReference type="GO" id="GO:0005829">
    <property type="term" value="C:cytosol"/>
    <property type="evidence" value="ECO:0007669"/>
    <property type="project" value="TreeGrafter"/>
</dbReference>
<sequence>MKGIICITGASSGIGLATALKLAREGFTVYAGTRQLQRELETHKDIENLHFLEMDVTKPDTLRQAFSAIEQRHGHLDVLFANAGYGFLKALGQASMQEIKDVFETNFFGVIHTIQLAEPLLRKADAGYIIATSSVGGLVGQPLNEVYCASKFALEGLLESMATYYKPTFNIDITLLEPGAIATNFGSTVQRNIEETGGIPDDVYKPIADAYLGTYAKRNTAPQTAESVAEVVLGLLQMETKPLRVRTSDAAEAFAAHKTAADPMGLEGTAKIRKLLLGL</sequence>
<evidence type="ECO:0000313" key="4">
    <source>
        <dbReference type="EMBL" id="RNB91257.1"/>
    </source>
</evidence>
<keyword evidence="2" id="KW-0560">Oxidoreductase</keyword>
<comment type="similarity">
    <text evidence="1 3">Belongs to the short-chain dehydrogenases/reductases (SDR) family.</text>
</comment>
<accession>A0A3M8DW96</accession>
<dbReference type="Pfam" id="PF00106">
    <property type="entry name" value="adh_short"/>
    <property type="match status" value="1"/>
</dbReference>
<dbReference type="Gene3D" id="3.40.50.720">
    <property type="entry name" value="NAD(P)-binding Rossmann-like Domain"/>
    <property type="match status" value="1"/>
</dbReference>
<dbReference type="PANTHER" id="PTHR43391">
    <property type="entry name" value="RETINOL DEHYDROGENASE-RELATED"/>
    <property type="match status" value="1"/>
</dbReference>
<dbReference type="PROSITE" id="PS00061">
    <property type="entry name" value="ADH_SHORT"/>
    <property type="match status" value="1"/>
</dbReference>
<protein>
    <submittedName>
        <fullName evidence="4">SDR family oxidoreductase</fullName>
    </submittedName>
</protein>
<evidence type="ECO:0000313" key="5">
    <source>
        <dbReference type="Proteomes" id="UP000271031"/>
    </source>
</evidence>
<organism evidence="4 5">
    <name type="scientific">Brevibacillus fluminis</name>
    <dbReference type="NCBI Taxonomy" id="511487"/>
    <lineage>
        <taxon>Bacteria</taxon>
        <taxon>Bacillati</taxon>
        <taxon>Bacillota</taxon>
        <taxon>Bacilli</taxon>
        <taxon>Bacillales</taxon>
        <taxon>Paenibacillaceae</taxon>
        <taxon>Brevibacillus</taxon>
    </lineage>
</organism>
<evidence type="ECO:0000256" key="3">
    <source>
        <dbReference type="RuleBase" id="RU000363"/>
    </source>
</evidence>
<proteinExistence type="inferred from homology"/>
<gene>
    <name evidence="4" type="ORF">EDM56_06660</name>
</gene>
<dbReference type="PRINTS" id="PR00080">
    <property type="entry name" value="SDRFAMILY"/>
</dbReference>